<dbReference type="Proteomes" id="UP000642993">
    <property type="component" value="Unassembled WGS sequence"/>
</dbReference>
<name>A0A927JD70_9ACTN</name>
<dbReference type="RefSeq" id="WP_192038952.1">
    <property type="nucleotide sequence ID" value="NZ_JACYWE010000004.1"/>
</dbReference>
<organism evidence="1 2">
    <name type="scientific">Lolliginicoccus lacisalsi</name>
    <dbReference type="NCBI Taxonomy" id="2742202"/>
    <lineage>
        <taxon>Bacteria</taxon>
        <taxon>Bacillati</taxon>
        <taxon>Actinomycetota</taxon>
        <taxon>Actinomycetes</taxon>
        <taxon>Mycobacteriales</taxon>
        <taxon>Hoyosellaceae</taxon>
        <taxon>Lolliginicoccus</taxon>
    </lineage>
</organism>
<protein>
    <submittedName>
        <fullName evidence="1">Uncharacterized protein</fullName>
    </submittedName>
</protein>
<accession>A0A927JD70</accession>
<comment type="caution">
    <text evidence="1">The sequence shown here is derived from an EMBL/GenBank/DDBJ whole genome shotgun (WGS) entry which is preliminary data.</text>
</comment>
<evidence type="ECO:0000313" key="1">
    <source>
        <dbReference type="EMBL" id="MBD8506477.1"/>
    </source>
</evidence>
<dbReference type="EMBL" id="JACYWE010000004">
    <property type="protein sequence ID" value="MBD8506477.1"/>
    <property type="molecule type" value="Genomic_DNA"/>
</dbReference>
<reference evidence="1" key="1">
    <citation type="submission" date="2020-09" db="EMBL/GenBank/DDBJ databases">
        <title>Hoyosella lacisalsi sp. nov., a halotolerant actinobacterium isolated from soil of Lake Gudzhirganskoe.</title>
        <authorList>
            <person name="Yang Q."/>
            <person name="Guo P.Y."/>
            <person name="Liu S.W."/>
            <person name="Li F.N."/>
            <person name="Sun C.H."/>
        </authorList>
    </citation>
    <scope>NUCLEOTIDE SEQUENCE</scope>
    <source>
        <strain evidence="1">G463</strain>
    </source>
</reference>
<proteinExistence type="predicted"/>
<gene>
    <name evidence="1" type="ORF">HT102_08270</name>
</gene>
<sequence length="258" mass="26202">MGASPLEVPGLGVGATVQHVPAPDMPAPATPGLGPVARAHGVSPSARRLALLREQVPGMAEQGTLPVPAPLREAIPGGGLAHGTACLFSGTPLVLMGVLAEVTRAGGHAALLGLPELGLVAAAEMGADLRRIALVPHPGQDPAQIISVLLEGMDLVVIGPGSQGVAPARARAINARLRGKKTVLAVLGTEWPGARTTIAGHVRRYAGVSRGRGRLRSHELLITVQGRGSPPSSVPACLSAAARGTAQDRLVRWDSADE</sequence>
<dbReference type="AlphaFoldDB" id="A0A927JD70"/>
<keyword evidence="2" id="KW-1185">Reference proteome</keyword>
<evidence type="ECO:0000313" key="2">
    <source>
        <dbReference type="Proteomes" id="UP000642993"/>
    </source>
</evidence>